<proteinExistence type="predicted"/>
<sequence>MLEDGSLVAVKWLREKIIKGHKHFEAEAAIRRLSRTGVTPAPLVCRSGEEVELPSATATAAHSPPMSDGGGGSEDDLELASLELEHHARPHEGRQRPRSSPTPIGPPEHAALPACSTRGRRGVPPAEGNEEEEEGDDNNGGQWGTGAPP</sequence>
<feature type="region of interest" description="Disordered" evidence="1">
    <location>
        <begin position="45"/>
        <end position="149"/>
    </location>
</feature>
<accession>A0A6G1F9B6</accession>
<dbReference type="Proteomes" id="UP000479710">
    <property type="component" value="Unassembled WGS sequence"/>
</dbReference>
<evidence type="ECO:0000256" key="1">
    <source>
        <dbReference type="SAM" id="MobiDB-lite"/>
    </source>
</evidence>
<organism evidence="2 3">
    <name type="scientific">Oryza meyeriana var. granulata</name>
    <dbReference type="NCBI Taxonomy" id="110450"/>
    <lineage>
        <taxon>Eukaryota</taxon>
        <taxon>Viridiplantae</taxon>
        <taxon>Streptophyta</taxon>
        <taxon>Embryophyta</taxon>
        <taxon>Tracheophyta</taxon>
        <taxon>Spermatophyta</taxon>
        <taxon>Magnoliopsida</taxon>
        <taxon>Liliopsida</taxon>
        <taxon>Poales</taxon>
        <taxon>Poaceae</taxon>
        <taxon>BOP clade</taxon>
        <taxon>Oryzoideae</taxon>
        <taxon>Oryzeae</taxon>
        <taxon>Oryzinae</taxon>
        <taxon>Oryza</taxon>
        <taxon>Oryza meyeriana</taxon>
    </lineage>
</organism>
<evidence type="ECO:0000313" key="3">
    <source>
        <dbReference type="Proteomes" id="UP000479710"/>
    </source>
</evidence>
<evidence type="ECO:0000313" key="2">
    <source>
        <dbReference type="EMBL" id="KAF0933528.1"/>
    </source>
</evidence>
<dbReference type="EMBL" id="SPHZ02000001">
    <property type="protein sequence ID" value="KAF0933528.1"/>
    <property type="molecule type" value="Genomic_DNA"/>
</dbReference>
<reference evidence="2 3" key="1">
    <citation type="submission" date="2019-11" db="EMBL/GenBank/DDBJ databases">
        <title>Whole genome sequence of Oryza granulata.</title>
        <authorList>
            <person name="Li W."/>
        </authorList>
    </citation>
    <scope>NUCLEOTIDE SEQUENCE [LARGE SCALE GENOMIC DNA]</scope>
    <source>
        <strain evidence="3">cv. Menghai</strain>
        <tissue evidence="2">Leaf</tissue>
    </source>
</reference>
<protein>
    <submittedName>
        <fullName evidence="2">Uncharacterized protein</fullName>
    </submittedName>
</protein>
<gene>
    <name evidence="2" type="ORF">E2562_018787</name>
</gene>
<dbReference type="AlphaFoldDB" id="A0A6G1F9B6"/>
<feature type="compositionally biased region" description="Basic and acidic residues" evidence="1">
    <location>
        <begin position="83"/>
        <end position="95"/>
    </location>
</feature>
<name>A0A6G1F9B6_9ORYZ</name>
<feature type="compositionally biased region" description="Acidic residues" evidence="1">
    <location>
        <begin position="128"/>
        <end position="137"/>
    </location>
</feature>
<keyword evidence="3" id="KW-1185">Reference proteome</keyword>
<comment type="caution">
    <text evidence="2">The sequence shown here is derived from an EMBL/GenBank/DDBJ whole genome shotgun (WGS) entry which is preliminary data.</text>
</comment>